<dbReference type="EMBL" id="BK016056">
    <property type="protein sequence ID" value="DAF91527.1"/>
    <property type="molecule type" value="Genomic_DNA"/>
</dbReference>
<evidence type="ECO:0000313" key="2">
    <source>
        <dbReference type="EMBL" id="DAF91527.1"/>
    </source>
</evidence>
<name>A0A8S5UAL4_9CAUD</name>
<dbReference type="SUPFAM" id="SSF46955">
    <property type="entry name" value="Putative DNA-binding domain"/>
    <property type="match status" value="1"/>
</dbReference>
<evidence type="ECO:0000259" key="1">
    <source>
        <dbReference type="Pfam" id="PF12728"/>
    </source>
</evidence>
<organism evidence="2">
    <name type="scientific">Siphoviridae sp. ctevH2</name>
    <dbReference type="NCBI Taxonomy" id="2825593"/>
    <lineage>
        <taxon>Viruses</taxon>
        <taxon>Duplodnaviria</taxon>
        <taxon>Heunggongvirae</taxon>
        <taxon>Uroviricota</taxon>
        <taxon>Caudoviricetes</taxon>
    </lineage>
</organism>
<dbReference type="InterPro" id="IPR041657">
    <property type="entry name" value="HTH_17"/>
</dbReference>
<sequence length="63" mass="7124">MNEEQILTTAQAATLLGVPEATLRYWRFVGSGPRSFKLGARKVAYKKSDVTTWLEKQYMGEEA</sequence>
<reference evidence="2" key="1">
    <citation type="journal article" date="2021" name="Proc. Natl. Acad. Sci. U.S.A.">
        <title>A Catalog of Tens of Thousands of Viruses from Human Metagenomes Reveals Hidden Associations with Chronic Diseases.</title>
        <authorList>
            <person name="Tisza M.J."/>
            <person name="Buck C.B."/>
        </authorList>
    </citation>
    <scope>NUCLEOTIDE SEQUENCE</scope>
    <source>
        <strain evidence="2">CtevH2</strain>
    </source>
</reference>
<proteinExistence type="predicted"/>
<feature type="domain" description="Helix-turn-helix" evidence="1">
    <location>
        <begin position="7"/>
        <end position="57"/>
    </location>
</feature>
<accession>A0A8S5UAL4</accession>
<dbReference type="InterPro" id="IPR009061">
    <property type="entry name" value="DNA-bd_dom_put_sf"/>
</dbReference>
<dbReference type="Pfam" id="PF12728">
    <property type="entry name" value="HTH_17"/>
    <property type="match status" value="1"/>
</dbReference>
<protein>
    <submittedName>
        <fullName evidence="2">Helix-turn-helix domain protein</fullName>
    </submittedName>
</protein>